<reference evidence="5" key="1">
    <citation type="journal article" date="2019" name="Int. J. Syst. Evol. Microbiol.">
        <title>The Global Catalogue of Microorganisms (GCM) 10K type strain sequencing project: providing services to taxonomists for standard genome sequencing and annotation.</title>
        <authorList>
            <consortium name="The Broad Institute Genomics Platform"/>
            <consortium name="The Broad Institute Genome Sequencing Center for Infectious Disease"/>
            <person name="Wu L."/>
            <person name="Ma J."/>
        </authorList>
    </citation>
    <scope>NUCLEOTIDE SEQUENCE [LARGE SCALE GENOMIC DNA]</scope>
    <source>
        <strain evidence="5">JCM 18015</strain>
    </source>
</reference>
<feature type="modified residue" description="4-aspartylphosphate" evidence="2">
    <location>
        <position position="75"/>
    </location>
</feature>
<evidence type="ECO:0000313" key="4">
    <source>
        <dbReference type="EMBL" id="GAA5075723.1"/>
    </source>
</evidence>
<dbReference type="InterPro" id="IPR001789">
    <property type="entry name" value="Sig_transdc_resp-reg_receiver"/>
</dbReference>
<dbReference type="InterPro" id="IPR001932">
    <property type="entry name" value="PPM-type_phosphatase-like_dom"/>
</dbReference>
<dbReference type="PANTHER" id="PTHR43156">
    <property type="entry name" value="STAGE II SPORULATION PROTEIN E-RELATED"/>
    <property type="match status" value="1"/>
</dbReference>
<dbReference type="Pfam" id="PF00072">
    <property type="entry name" value="Response_reg"/>
    <property type="match status" value="1"/>
</dbReference>
<evidence type="ECO:0000256" key="2">
    <source>
        <dbReference type="PROSITE-ProRule" id="PRU00169"/>
    </source>
</evidence>
<accession>A0ABP9LCN0</accession>
<organism evidence="4 5">
    <name type="scientific">[Roseibacterium] beibuensis</name>
    <dbReference type="NCBI Taxonomy" id="1193142"/>
    <lineage>
        <taxon>Bacteria</taxon>
        <taxon>Pseudomonadati</taxon>
        <taxon>Pseudomonadota</taxon>
        <taxon>Alphaproteobacteria</taxon>
        <taxon>Rhodobacterales</taxon>
        <taxon>Roseobacteraceae</taxon>
        <taxon>Roseicyclus</taxon>
    </lineage>
</organism>
<dbReference type="Proteomes" id="UP001499910">
    <property type="component" value="Unassembled WGS sequence"/>
</dbReference>
<gene>
    <name evidence="4" type="ORF">GCM10023209_24020</name>
</gene>
<evidence type="ECO:0000256" key="1">
    <source>
        <dbReference type="ARBA" id="ARBA00022801"/>
    </source>
</evidence>
<name>A0ABP9LCN0_9RHOB</name>
<dbReference type="SUPFAM" id="SSF52172">
    <property type="entry name" value="CheY-like"/>
    <property type="match status" value="1"/>
</dbReference>
<dbReference type="SMART" id="SM00331">
    <property type="entry name" value="PP2C_SIG"/>
    <property type="match status" value="1"/>
</dbReference>
<keyword evidence="5" id="KW-1185">Reference proteome</keyword>
<dbReference type="InterPro" id="IPR011006">
    <property type="entry name" value="CheY-like_superfamily"/>
</dbReference>
<dbReference type="PROSITE" id="PS50110">
    <property type="entry name" value="RESPONSE_REGULATORY"/>
    <property type="match status" value="1"/>
</dbReference>
<dbReference type="InterPro" id="IPR036457">
    <property type="entry name" value="PPM-type-like_dom_sf"/>
</dbReference>
<evidence type="ECO:0000313" key="5">
    <source>
        <dbReference type="Proteomes" id="UP001499910"/>
    </source>
</evidence>
<dbReference type="RefSeq" id="WP_259548767.1">
    <property type="nucleotide sequence ID" value="NZ_BAABHW010000003.1"/>
</dbReference>
<sequence>MYPETSDRTYANAFPVPPLADGVGGTILVLDDSAAQRGMLCALLRRWGMEPWSSGDPAEALELARDARVGLVICDWMMPGMTGPEFCRRLRASGREGYAYVILLTSKSAEDALAEGLAAGADDFLSKPLHPSELRARLNAGARIVAMQRALVDKNHQLGRALSEIRTLYDAIDVDLEEARRLQLSFLPDATRSLPGVDLSLWLESSGHVGGDMVGWFEASRGMIGVHSIDVSGHGVASAMIGARVAGMLSGRAPEQNIALSGLGGGVFRALPPDFVATRLNALMLEELTGDRYLTLVLGMLDVMTGQFSFVQAGHPHPILMRTDGSVETLGKGGLPIGLVQDATYQVYRARLMPGDRLIFYTDGLTECSAPDGTMLGEEGLIELSRKYHRATGAEFLERLKSDLRAFATAPGFEDDASALVLDYHGPPT</sequence>
<dbReference type="Gene3D" id="3.40.50.2300">
    <property type="match status" value="1"/>
</dbReference>
<dbReference type="SMART" id="SM00448">
    <property type="entry name" value="REC"/>
    <property type="match status" value="1"/>
</dbReference>
<feature type="domain" description="Response regulatory" evidence="3">
    <location>
        <begin position="26"/>
        <end position="142"/>
    </location>
</feature>
<dbReference type="Pfam" id="PF07228">
    <property type="entry name" value="SpoIIE"/>
    <property type="match status" value="1"/>
</dbReference>
<proteinExistence type="predicted"/>
<dbReference type="CDD" id="cd00156">
    <property type="entry name" value="REC"/>
    <property type="match status" value="1"/>
</dbReference>
<keyword evidence="1" id="KW-0378">Hydrolase</keyword>
<protein>
    <submittedName>
        <fullName evidence="4">SpoIIE family protein phosphatase</fullName>
    </submittedName>
</protein>
<comment type="caution">
    <text evidence="4">The sequence shown here is derived from an EMBL/GenBank/DDBJ whole genome shotgun (WGS) entry which is preliminary data.</text>
</comment>
<dbReference type="InterPro" id="IPR052016">
    <property type="entry name" value="Bact_Sigma-Reg"/>
</dbReference>
<dbReference type="SUPFAM" id="SSF81606">
    <property type="entry name" value="PP2C-like"/>
    <property type="match status" value="1"/>
</dbReference>
<keyword evidence="2" id="KW-0597">Phosphoprotein</keyword>
<evidence type="ECO:0000259" key="3">
    <source>
        <dbReference type="PROSITE" id="PS50110"/>
    </source>
</evidence>
<dbReference type="EMBL" id="BAABHW010000003">
    <property type="protein sequence ID" value="GAA5075723.1"/>
    <property type="molecule type" value="Genomic_DNA"/>
</dbReference>
<dbReference type="PANTHER" id="PTHR43156:SF2">
    <property type="entry name" value="STAGE II SPORULATION PROTEIN E"/>
    <property type="match status" value="1"/>
</dbReference>
<dbReference type="Gene3D" id="3.60.40.10">
    <property type="entry name" value="PPM-type phosphatase domain"/>
    <property type="match status" value="1"/>
</dbReference>